<keyword evidence="7" id="KW-1185">Reference proteome</keyword>
<feature type="transmembrane region" description="Helical" evidence="5">
    <location>
        <begin position="44"/>
        <end position="62"/>
    </location>
</feature>
<name>A0ABS9BH06_9BACT</name>
<dbReference type="RefSeq" id="WP_234865827.1">
    <property type="nucleotide sequence ID" value="NZ_JAKEVY010000002.1"/>
</dbReference>
<feature type="transmembrane region" description="Helical" evidence="5">
    <location>
        <begin position="69"/>
        <end position="90"/>
    </location>
</feature>
<evidence type="ECO:0000313" key="7">
    <source>
        <dbReference type="Proteomes" id="UP001200145"/>
    </source>
</evidence>
<evidence type="ECO:0000313" key="6">
    <source>
        <dbReference type="EMBL" id="MCF1714875.1"/>
    </source>
</evidence>
<organism evidence="6 7">
    <name type="scientific">Flavihumibacter fluminis</name>
    <dbReference type="NCBI Taxonomy" id="2909236"/>
    <lineage>
        <taxon>Bacteria</taxon>
        <taxon>Pseudomonadati</taxon>
        <taxon>Bacteroidota</taxon>
        <taxon>Chitinophagia</taxon>
        <taxon>Chitinophagales</taxon>
        <taxon>Chitinophagaceae</taxon>
        <taxon>Flavihumibacter</taxon>
    </lineage>
</organism>
<gene>
    <name evidence="6" type="ORF">L0U88_09575</name>
</gene>
<evidence type="ECO:0000256" key="2">
    <source>
        <dbReference type="ARBA" id="ARBA00022692"/>
    </source>
</evidence>
<sequence length="130" mass="14734">MKKNWIQWSCRIIAALLLVQTLFFKFTAHPESVLLFTTLGIEPWGRILTGILELITSILLLWPPFTRYGALMGAGTMAGAIFSHLTILGIVFNGDILLFVYACLVFGCCFVLLWLEREKLYSLLSKFKKS</sequence>
<reference evidence="6 7" key="1">
    <citation type="submission" date="2022-01" db="EMBL/GenBank/DDBJ databases">
        <title>Flavihumibacter sp. nov., isolated from sediment of a river.</title>
        <authorList>
            <person name="Liu H."/>
        </authorList>
    </citation>
    <scope>NUCLEOTIDE SEQUENCE [LARGE SCALE GENOMIC DNA]</scope>
    <source>
        <strain evidence="6 7">RY-1</strain>
    </source>
</reference>
<dbReference type="InterPro" id="IPR032808">
    <property type="entry name" value="DoxX"/>
</dbReference>
<evidence type="ECO:0000256" key="5">
    <source>
        <dbReference type="SAM" id="Phobius"/>
    </source>
</evidence>
<accession>A0ABS9BH06</accession>
<comment type="subcellular location">
    <subcellularLocation>
        <location evidence="1">Membrane</location>
        <topology evidence="1">Multi-pass membrane protein</topology>
    </subcellularLocation>
</comment>
<keyword evidence="2 5" id="KW-0812">Transmembrane</keyword>
<dbReference type="Proteomes" id="UP001200145">
    <property type="component" value="Unassembled WGS sequence"/>
</dbReference>
<keyword evidence="4 5" id="KW-0472">Membrane</keyword>
<protein>
    <submittedName>
        <fullName evidence="6">DoxX family protein</fullName>
    </submittedName>
</protein>
<feature type="transmembrane region" description="Helical" evidence="5">
    <location>
        <begin position="96"/>
        <end position="115"/>
    </location>
</feature>
<evidence type="ECO:0000256" key="3">
    <source>
        <dbReference type="ARBA" id="ARBA00022989"/>
    </source>
</evidence>
<comment type="caution">
    <text evidence="6">The sequence shown here is derived from an EMBL/GenBank/DDBJ whole genome shotgun (WGS) entry which is preliminary data.</text>
</comment>
<evidence type="ECO:0000256" key="4">
    <source>
        <dbReference type="ARBA" id="ARBA00023136"/>
    </source>
</evidence>
<proteinExistence type="predicted"/>
<keyword evidence="3 5" id="KW-1133">Transmembrane helix</keyword>
<dbReference type="EMBL" id="JAKEVY010000002">
    <property type="protein sequence ID" value="MCF1714875.1"/>
    <property type="molecule type" value="Genomic_DNA"/>
</dbReference>
<evidence type="ECO:0000256" key="1">
    <source>
        <dbReference type="ARBA" id="ARBA00004141"/>
    </source>
</evidence>
<dbReference type="Pfam" id="PF07681">
    <property type="entry name" value="DoxX"/>
    <property type="match status" value="1"/>
</dbReference>